<dbReference type="GO" id="GO:0004671">
    <property type="term" value="F:protein C-terminal S-isoprenylcysteine carboxyl O-methyltransferase activity"/>
    <property type="evidence" value="ECO:0007669"/>
    <property type="project" value="UniProtKB-EC"/>
</dbReference>
<sequence length="190" mass="21402">MDYLIIGGGWALYFALHSLLASERVKRTVRSKAPVIARGYRFFYSLISTVGLLWLLYLMAITPSATLFSSPGYVRYIAMILASWGVILVITSFRHLSGWAFLGLKKEEKKGLIRKGTHAYVRHPIYSGIILIVIGMALYTPTDIVVLSAVCILAYLPAGIYFEEQKLIAEFGDDYLTYRREVPAIFPKKP</sequence>
<evidence type="ECO:0000313" key="6">
    <source>
        <dbReference type="EMBL" id="MFH6984617.1"/>
    </source>
</evidence>
<keyword evidence="2 5" id="KW-0812">Transmembrane</keyword>
<name>A0ABW7NAG3_9BACT</name>
<reference evidence="6 7" key="1">
    <citation type="journal article" date="2013" name="Int. J. Syst. Evol. Microbiol.">
        <title>Marinoscillum luteum sp. nov., isolated from marine sediment.</title>
        <authorList>
            <person name="Cha I.T."/>
            <person name="Park S.J."/>
            <person name="Kim S.J."/>
            <person name="Kim J.G."/>
            <person name="Jung M.Y."/>
            <person name="Shin K.S."/>
            <person name="Kwon K.K."/>
            <person name="Yang S.H."/>
            <person name="Seo Y.S."/>
            <person name="Rhee S.K."/>
        </authorList>
    </citation>
    <scope>NUCLEOTIDE SEQUENCE [LARGE SCALE GENOMIC DNA]</scope>
    <source>
        <strain evidence="6 7">KCTC 23939</strain>
    </source>
</reference>
<feature type="transmembrane region" description="Helical" evidence="5">
    <location>
        <begin position="73"/>
        <end position="96"/>
    </location>
</feature>
<feature type="transmembrane region" description="Helical" evidence="5">
    <location>
        <begin position="6"/>
        <end position="22"/>
    </location>
</feature>
<evidence type="ECO:0000256" key="5">
    <source>
        <dbReference type="SAM" id="Phobius"/>
    </source>
</evidence>
<dbReference type="Gene3D" id="1.20.120.1630">
    <property type="match status" value="1"/>
</dbReference>
<keyword evidence="3 5" id="KW-1133">Transmembrane helix</keyword>
<dbReference type="Proteomes" id="UP001610063">
    <property type="component" value="Unassembled WGS sequence"/>
</dbReference>
<dbReference type="EC" id="2.1.1.334" evidence="6"/>
<dbReference type="RefSeq" id="WP_395418011.1">
    <property type="nucleotide sequence ID" value="NZ_JBIPKE010000018.1"/>
</dbReference>
<evidence type="ECO:0000256" key="3">
    <source>
        <dbReference type="ARBA" id="ARBA00022989"/>
    </source>
</evidence>
<keyword evidence="6" id="KW-0489">Methyltransferase</keyword>
<keyword evidence="4 5" id="KW-0472">Membrane</keyword>
<proteinExistence type="predicted"/>
<gene>
    <name evidence="6" type="ORF">ACHKAR_14275</name>
</gene>
<evidence type="ECO:0000313" key="7">
    <source>
        <dbReference type="Proteomes" id="UP001610063"/>
    </source>
</evidence>
<dbReference type="PANTHER" id="PTHR12714:SF9">
    <property type="entry name" value="PROTEIN-S-ISOPRENYLCYSTEINE O-METHYLTRANSFERASE"/>
    <property type="match status" value="1"/>
</dbReference>
<evidence type="ECO:0000256" key="4">
    <source>
        <dbReference type="ARBA" id="ARBA00023136"/>
    </source>
</evidence>
<dbReference type="PANTHER" id="PTHR12714">
    <property type="entry name" value="PROTEIN-S ISOPRENYLCYSTEINE O-METHYLTRANSFERASE"/>
    <property type="match status" value="1"/>
</dbReference>
<feature type="transmembrane region" description="Helical" evidence="5">
    <location>
        <begin position="42"/>
        <end position="61"/>
    </location>
</feature>
<feature type="transmembrane region" description="Helical" evidence="5">
    <location>
        <begin position="144"/>
        <end position="162"/>
    </location>
</feature>
<dbReference type="EMBL" id="JBIPKE010000018">
    <property type="protein sequence ID" value="MFH6984617.1"/>
    <property type="molecule type" value="Genomic_DNA"/>
</dbReference>
<comment type="caution">
    <text evidence="6">The sequence shown here is derived from an EMBL/GenBank/DDBJ whole genome shotgun (WGS) entry which is preliminary data.</text>
</comment>
<protein>
    <submittedName>
        <fullName evidence="6">Methyltransferase family protein</fullName>
        <ecNumber evidence="6">2.1.1.100</ecNumber>
        <ecNumber evidence="6">2.1.1.334</ecNumber>
    </submittedName>
</protein>
<keyword evidence="6" id="KW-0808">Transferase</keyword>
<dbReference type="GO" id="GO:0032259">
    <property type="term" value="P:methylation"/>
    <property type="evidence" value="ECO:0007669"/>
    <property type="project" value="UniProtKB-KW"/>
</dbReference>
<organism evidence="6 7">
    <name type="scientific">Marinoscillum luteum</name>
    <dbReference type="NCBI Taxonomy" id="861051"/>
    <lineage>
        <taxon>Bacteria</taxon>
        <taxon>Pseudomonadati</taxon>
        <taxon>Bacteroidota</taxon>
        <taxon>Cytophagia</taxon>
        <taxon>Cytophagales</taxon>
        <taxon>Reichenbachiellaceae</taxon>
        <taxon>Marinoscillum</taxon>
    </lineage>
</organism>
<dbReference type="InterPro" id="IPR007318">
    <property type="entry name" value="Phopholipid_MeTrfase"/>
</dbReference>
<dbReference type="EC" id="2.1.1.100" evidence="6"/>
<comment type="subcellular location">
    <subcellularLocation>
        <location evidence="1">Endomembrane system</location>
        <topology evidence="1">Multi-pass membrane protein</topology>
    </subcellularLocation>
</comment>
<feature type="transmembrane region" description="Helical" evidence="5">
    <location>
        <begin position="119"/>
        <end position="138"/>
    </location>
</feature>
<keyword evidence="7" id="KW-1185">Reference proteome</keyword>
<dbReference type="Pfam" id="PF04191">
    <property type="entry name" value="PEMT"/>
    <property type="match status" value="1"/>
</dbReference>
<evidence type="ECO:0000256" key="2">
    <source>
        <dbReference type="ARBA" id="ARBA00022692"/>
    </source>
</evidence>
<accession>A0ABW7NAG3</accession>
<evidence type="ECO:0000256" key="1">
    <source>
        <dbReference type="ARBA" id="ARBA00004127"/>
    </source>
</evidence>